<dbReference type="Gene3D" id="3.40.1440.60">
    <property type="entry name" value="PriA, 3(prime) DNA-binding domain"/>
    <property type="match status" value="1"/>
</dbReference>
<reference evidence="15 16" key="1">
    <citation type="journal article" date="2018" name="Genome Biol. Evol.">
        <title>Cladogenesis and Genomic Streamlining in Extracellular Endosymbionts of Tropical Stink Bugs.</title>
        <authorList>
            <person name="Otero-Bravo A."/>
            <person name="Goffredi S."/>
            <person name="Sabree Z.L."/>
        </authorList>
    </citation>
    <scope>NUCLEOTIDE SEQUENCE [LARGE SCALE GENOMIC DNA]</scope>
    <source>
        <strain evidence="15 16">SoEL</strain>
    </source>
</reference>
<keyword evidence="7 12" id="KW-0862">Zinc</keyword>
<dbReference type="SMART" id="SM00487">
    <property type="entry name" value="DEXDc"/>
    <property type="match status" value="1"/>
</dbReference>
<keyword evidence="16" id="KW-1185">Reference proteome</keyword>
<dbReference type="InterPro" id="IPR041236">
    <property type="entry name" value="PriA_C"/>
</dbReference>
<comment type="catalytic activity">
    <reaction evidence="11 12">
        <text>ATP + H2O = ADP + phosphate + H(+)</text>
        <dbReference type="Rhea" id="RHEA:13065"/>
        <dbReference type="ChEBI" id="CHEBI:15377"/>
        <dbReference type="ChEBI" id="CHEBI:15378"/>
        <dbReference type="ChEBI" id="CHEBI:30616"/>
        <dbReference type="ChEBI" id="CHEBI:43474"/>
        <dbReference type="ChEBI" id="CHEBI:456216"/>
        <dbReference type="EC" id="5.6.2.4"/>
    </reaction>
</comment>
<dbReference type="InterPro" id="IPR048949">
    <property type="entry name" value="WHD_PriA"/>
</dbReference>
<feature type="binding site" evidence="12">
    <location>
        <position position="438"/>
    </location>
    <ligand>
        <name>Zn(2+)</name>
        <dbReference type="ChEBI" id="CHEBI:29105"/>
        <label>1</label>
    </ligand>
</feature>
<dbReference type="GO" id="GO:0005524">
    <property type="term" value="F:ATP binding"/>
    <property type="evidence" value="ECO:0007669"/>
    <property type="project" value="UniProtKB-UniRule"/>
</dbReference>
<keyword evidence="4 12" id="KW-0547">Nucleotide-binding</keyword>
<comment type="similarity">
    <text evidence="12">Belongs to the helicase family. PriA subfamily.</text>
</comment>
<dbReference type="EC" id="5.6.2.4" evidence="12"/>
<feature type="binding site" evidence="12">
    <location>
        <position position="478"/>
    </location>
    <ligand>
        <name>Zn(2+)</name>
        <dbReference type="ChEBI" id="CHEBI:29105"/>
        <label>1</label>
    </ligand>
</feature>
<comment type="subunit">
    <text evidence="12">Component of the replication restart primosome.</text>
</comment>
<keyword evidence="6 12" id="KW-0347">Helicase</keyword>
<dbReference type="CDD" id="cd18804">
    <property type="entry name" value="SF2_C_priA"/>
    <property type="match status" value="1"/>
</dbReference>
<keyword evidence="5 12" id="KW-0378">Hydrolase</keyword>
<feature type="binding site" evidence="12">
    <location>
        <position position="468"/>
    </location>
    <ligand>
        <name>Zn(2+)</name>
        <dbReference type="ChEBI" id="CHEBI:29105"/>
        <label>2</label>
    </ligand>
</feature>
<keyword evidence="10 12" id="KW-0413">Isomerase</keyword>
<dbReference type="GO" id="GO:0043138">
    <property type="term" value="F:3'-5' DNA helicase activity"/>
    <property type="evidence" value="ECO:0007669"/>
    <property type="project" value="UniProtKB-EC"/>
</dbReference>
<dbReference type="NCBIfam" id="TIGR00595">
    <property type="entry name" value="priA"/>
    <property type="match status" value="1"/>
</dbReference>
<dbReference type="GO" id="GO:0006269">
    <property type="term" value="P:DNA replication, synthesis of primer"/>
    <property type="evidence" value="ECO:0007669"/>
    <property type="project" value="UniProtKB-KW"/>
</dbReference>
<dbReference type="FunFam" id="3.40.50.300:FF:000489">
    <property type="entry name" value="Primosome assembly protein PriA"/>
    <property type="match status" value="1"/>
</dbReference>
<dbReference type="FunFam" id="3.40.1440.60:FF:000001">
    <property type="entry name" value="Primosomal protein N"/>
    <property type="match status" value="1"/>
</dbReference>
<dbReference type="Gene3D" id="3.40.50.300">
    <property type="entry name" value="P-loop containing nucleotide triphosphate hydrolases"/>
    <property type="match status" value="2"/>
</dbReference>
<keyword evidence="2 12" id="KW-0235">DNA replication</keyword>
<evidence type="ECO:0000256" key="10">
    <source>
        <dbReference type="ARBA" id="ARBA00023235"/>
    </source>
</evidence>
<dbReference type="InterPro" id="IPR042115">
    <property type="entry name" value="PriA_3primeBD_sf"/>
</dbReference>
<sequence length="734" mass="84426">MSIIQVALPIPLNRLFNYIYPKDNKPIIGGRVIVPFGTRKMIGIIVSLYETHDCHLQKKKLKEIEKILDKESIFTKSLWNILKWAANYYHCPLGEVLMNSIPILLRQGKSTCYKPKSIWQITEKGRSIGIESLKNAPKQQKALILLRQISLVSDKINKYNITNSVMQALNNKGLCKLIENELPVNNNWYNHITIIGAKPKLNKDQVIAVNSIKKEDNHYTAWLLAGITSSGKTEVYLQIVENILTRSQQALILVPEIGLTIQIINIFRKRFNVPIDLVHSSLNNQERLNVWLRARRGESAIIIGTRSALFTPLARPGIIIIDEEHDNSYKQQDGWRYQARDLAVYRAYKENIPIVMGSATPALETLYNVFKGKYRQLNLMNKTGNTNLLLQQVIDLKGLSLIGGLSPILIQKIRSHICAKNQVLLFLNRRGFSPILLCHECSWIAECNNCEHHYTLHQYKRQLICHYCNNKKLIPSECPECNSKNLIPVGIGTEQIEYKLNKLFPDIKILRIDHDTTRNQNTFREYIDNINCGGPCILIGTQMITKGYHFPDVTLVSLLNVDGALFSSDFRATERFAQLYVQVSGRAGRAKKQGEVLLQTYYPNHPLLKILLNKGYFAFAEKTLLERKSVLLPPWTNHVLFRAEDTDCNKVVKLLQKLRNYLENSILNDKFIWFMGPLPSLQPKKNKRWRWHLLIQHPSRKSLQELINKFLPIIDKIPEARKVKLILDVDPIES</sequence>
<evidence type="ECO:0000256" key="6">
    <source>
        <dbReference type="ARBA" id="ARBA00022806"/>
    </source>
</evidence>
<dbReference type="GO" id="GO:0006270">
    <property type="term" value="P:DNA replication initiation"/>
    <property type="evidence" value="ECO:0007669"/>
    <property type="project" value="TreeGrafter"/>
</dbReference>
<dbReference type="NCBIfam" id="NF004065">
    <property type="entry name" value="PRK05580.1-1"/>
    <property type="match status" value="1"/>
</dbReference>
<evidence type="ECO:0000256" key="2">
    <source>
        <dbReference type="ARBA" id="ARBA00022705"/>
    </source>
</evidence>
<dbReference type="GO" id="GO:0008270">
    <property type="term" value="F:zinc ion binding"/>
    <property type="evidence" value="ECO:0007669"/>
    <property type="project" value="UniProtKB-UniRule"/>
</dbReference>
<dbReference type="AlphaFoldDB" id="A0A2P5SX53"/>
<evidence type="ECO:0000259" key="14">
    <source>
        <dbReference type="PROSITE" id="PS51194"/>
    </source>
</evidence>
<dbReference type="Pfam" id="PF18074">
    <property type="entry name" value="PriA_C"/>
    <property type="match status" value="1"/>
</dbReference>
<dbReference type="InterPro" id="IPR041222">
    <property type="entry name" value="PriA_3primeBD"/>
</dbReference>
<evidence type="ECO:0000313" key="15">
    <source>
        <dbReference type="EMBL" id="PPI86916.1"/>
    </source>
</evidence>
<protein>
    <recommendedName>
        <fullName evidence="12">Replication restart protein PriA</fullName>
    </recommendedName>
    <alternativeName>
        <fullName evidence="12">ATP-dependent DNA helicase PriA</fullName>
        <ecNumber evidence="12">5.6.2.4</ecNumber>
    </alternativeName>
    <alternativeName>
        <fullName evidence="12">DNA 3'-5' helicase PriA</fullName>
    </alternativeName>
</protein>
<dbReference type="PROSITE" id="PS51192">
    <property type="entry name" value="HELICASE_ATP_BIND_1"/>
    <property type="match status" value="1"/>
</dbReference>
<dbReference type="Pfam" id="PF17764">
    <property type="entry name" value="PriA_3primeBD"/>
    <property type="match status" value="1"/>
</dbReference>
<keyword evidence="8 12" id="KW-0067">ATP-binding</keyword>
<feature type="binding site" evidence="12">
    <location>
        <position position="447"/>
    </location>
    <ligand>
        <name>Zn(2+)</name>
        <dbReference type="ChEBI" id="CHEBI:29105"/>
        <label>2</label>
    </ligand>
</feature>
<dbReference type="Pfam" id="PF21213">
    <property type="entry name" value="WHD_PriA"/>
    <property type="match status" value="1"/>
</dbReference>
<evidence type="ECO:0000256" key="3">
    <source>
        <dbReference type="ARBA" id="ARBA00022723"/>
    </source>
</evidence>
<evidence type="ECO:0000256" key="11">
    <source>
        <dbReference type="ARBA" id="ARBA00048988"/>
    </source>
</evidence>
<dbReference type="PANTHER" id="PTHR30580:SF0">
    <property type="entry name" value="PRIMOSOMAL PROTEIN N"/>
    <property type="match status" value="1"/>
</dbReference>
<evidence type="ECO:0000256" key="9">
    <source>
        <dbReference type="ARBA" id="ARBA00023125"/>
    </source>
</evidence>
<dbReference type="InterPro" id="IPR014001">
    <property type="entry name" value="Helicase_ATP-bd"/>
</dbReference>
<evidence type="ECO:0000313" key="16">
    <source>
        <dbReference type="Proteomes" id="UP000296144"/>
    </source>
</evidence>
<dbReference type="RefSeq" id="WP_136130079.1">
    <property type="nucleotide sequence ID" value="NZ_PDKU01000001.1"/>
</dbReference>
<feature type="binding site" evidence="12">
    <location>
        <position position="441"/>
    </location>
    <ligand>
        <name>Zn(2+)</name>
        <dbReference type="ChEBI" id="CHEBI:29105"/>
        <label>1</label>
    </ligand>
</feature>
<dbReference type="Pfam" id="PF00271">
    <property type="entry name" value="Helicase_C"/>
    <property type="match status" value="1"/>
</dbReference>
<comment type="cofactor">
    <cofactor evidence="12">
        <name>Zn(2+)</name>
        <dbReference type="ChEBI" id="CHEBI:29105"/>
    </cofactor>
    <text evidence="12">Binds 2 zinc ions per subunit.</text>
</comment>
<accession>A0A2P5SX53</accession>
<dbReference type="InterPro" id="IPR027417">
    <property type="entry name" value="P-loop_NTPase"/>
</dbReference>
<dbReference type="Proteomes" id="UP000296144">
    <property type="component" value="Unassembled WGS sequence"/>
</dbReference>
<evidence type="ECO:0000256" key="7">
    <source>
        <dbReference type="ARBA" id="ARBA00022833"/>
    </source>
</evidence>
<proteinExistence type="inferred from homology"/>
<keyword evidence="1 12" id="KW-0639">Primosome</keyword>
<dbReference type="CDD" id="cd17929">
    <property type="entry name" value="DEXHc_priA"/>
    <property type="match status" value="1"/>
</dbReference>
<dbReference type="NCBIfam" id="NF004067">
    <property type="entry name" value="PRK05580.1-4"/>
    <property type="match status" value="1"/>
</dbReference>
<dbReference type="HAMAP" id="MF_00983">
    <property type="entry name" value="PriA"/>
    <property type="match status" value="1"/>
</dbReference>
<keyword evidence="9 12" id="KW-0238">DNA-binding</keyword>
<comment type="function">
    <text evidence="12">Initiates the restart of stalled replication forks, which reloads the replicative helicase on sites other than the origin of replication. Recognizes and binds to abandoned replication forks and remodels them to uncover a helicase loading site. Promotes assembly of the primosome at these replication forks.</text>
</comment>
<dbReference type="PANTHER" id="PTHR30580">
    <property type="entry name" value="PRIMOSOMAL PROTEIN N"/>
    <property type="match status" value="1"/>
</dbReference>
<dbReference type="GO" id="GO:1990077">
    <property type="term" value="C:primosome complex"/>
    <property type="evidence" value="ECO:0007669"/>
    <property type="project" value="UniProtKB-UniRule"/>
</dbReference>
<dbReference type="SMART" id="SM00490">
    <property type="entry name" value="HELICc"/>
    <property type="match status" value="1"/>
</dbReference>
<dbReference type="InterPro" id="IPR001650">
    <property type="entry name" value="Helicase_C-like"/>
</dbReference>
<dbReference type="SUPFAM" id="SSF52540">
    <property type="entry name" value="P-loop containing nucleoside triphosphate hydrolases"/>
    <property type="match status" value="2"/>
</dbReference>
<feature type="domain" description="Helicase ATP-binding" evidence="13">
    <location>
        <begin position="213"/>
        <end position="379"/>
    </location>
</feature>
<evidence type="ECO:0000256" key="12">
    <source>
        <dbReference type="HAMAP-Rule" id="MF_00983"/>
    </source>
</evidence>
<comment type="catalytic activity">
    <reaction evidence="12">
        <text>Couples ATP hydrolysis with the unwinding of duplex DNA by translocating in the 3'-5' direction.</text>
        <dbReference type="EC" id="5.6.2.4"/>
    </reaction>
</comment>
<dbReference type="InterPro" id="IPR005259">
    <property type="entry name" value="PriA"/>
</dbReference>
<dbReference type="GO" id="GO:0003677">
    <property type="term" value="F:DNA binding"/>
    <property type="evidence" value="ECO:0007669"/>
    <property type="project" value="UniProtKB-UniRule"/>
</dbReference>
<feature type="binding site" evidence="12">
    <location>
        <position position="450"/>
    </location>
    <ligand>
        <name>Zn(2+)</name>
        <dbReference type="ChEBI" id="CHEBI:29105"/>
        <label>2</label>
    </ligand>
</feature>
<dbReference type="GO" id="GO:0016887">
    <property type="term" value="F:ATP hydrolysis activity"/>
    <property type="evidence" value="ECO:0007669"/>
    <property type="project" value="RHEA"/>
</dbReference>
<dbReference type="EMBL" id="PDKU01000001">
    <property type="protein sequence ID" value="PPI86916.1"/>
    <property type="molecule type" value="Genomic_DNA"/>
</dbReference>
<feature type="binding site" evidence="12">
    <location>
        <position position="465"/>
    </location>
    <ligand>
        <name>Zn(2+)</name>
        <dbReference type="ChEBI" id="CHEBI:29105"/>
        <label>2</label>
    </ligand>
</feature>
<name>A0A2P5SX53_9GAMM</name>
<evidence type="ECO:0000256" key="8">
    <source>
        <dbReference type="ARBA" id="ARBA00022840"/>
    </source>
</evidence>
<dbReference type="PROSITE" id="PS51194">
    <property type="entry name" value="HELICASE_CTER"/>
    <property type="match status" value="1"/>
</dbReference>
<organism evidence="15 16">
    <name type="scientific">Candidatus Pantoea edessiphila</name>
    <dbReference type="NCBI Taxonomy" id="2044610"/>
    <lineage>
        <taxon>Bacteria</taxon>
        <taxon>Pseudomonadati</taxon>
        <taxon>Pseudomonadota</taxon>
        <taxon>Gammaproteobacteria</taxon>
        <taxon>Enterobacterales</taxon>
        <taxon>Erwiniaceae</taxon>
        <taxon>Pantoea</taxon>
    </lineage>
</organism>
<feature type="binding site" evidence="12">
    <location>
        <position position="481"/>
    </location>
    <ligand>
        <name>Zn(2+)</name>
        <dbReference type="ChEBI" id="CHEBI:29105"/>
        <label>1</label>
    </ligand>
</feature>
<dbReference type="GO" id="GO:0006310">
    <property type="term" value="P:DNA recombination"/>
    <property type="evidence" value="ECO:0007669"/>
    <property type="project" value="InterPro"/>
</dbReference>
<feature type="domain" description="Helicase C-terminal" evidence="14">
    <location>
        <begin position="459"/>
        <end position="631"/>
    </location>
</feature>
<evidence type="ECO:0000256" key="1">
    <source>
        <dbReference type="ARBA" id="ARBA00022515"/>
    </source>
</evidence>
<dbReference type="OrthoDB" id="9759544at2"/>
<dbReference type="InterPro" id="IPR011545">
    <property type="entry name" value="DEAD/DEAH_box_helicase_dom"/>
</dbReference>
<dbReference type="GO" id="GO:0006302">
    <property type="term" value="P:double-strand break repair"/>
    <property type="evidence" value="ECO:0007669"/>
    <property type="project" value="InterPro"/>
</dbReference>
<keyword evidence="3 12" id="KW-0479">Metal-binding</keyword>
<evidence type="ECO:0000259" key="13">
    <source>
        <dbReference type="PROSITE" id="PS51192"/>
    </source>
</evidence>
<dbReference type="Pfam" id="PF00270">
    <property type="entry name" value="DEAD"/>
    <property type="match status" value="1"/>
</dbReference>
<evidence type="ECO:0000256" key="4">
    <source>
        <dbReference type="ARBA" id="ARBA00022741"/>
    </source>
</evidence>
<gene>
    <name evidence="12" type="primary">priA</name>
    <name evidence="15" type="ORF">CRV10_01540</name>
</gene>
<comment type="caution">
    <text evidence="15">The sequence shown here is derived from an EMBL/GenBank/DDBJ whole genome shotgun (WGS) entry which is preliminary data.</text>
</comment>
<evidence type="ECO:0000256" key="5">
    <source>
        <dbReference type="ARBA" id="ARBA00022801"/>
    </source>
</evidence>